<dbReference type="EMBL" id="BOPG01000044">
    <property type="protein sequence ID" value="GIJ59085.1"/>
    <property type="molecule type" value="Genomic_DNA"/>
</dbReference>
<keyword evidence="2" id="KW-0472">Membrane</keyword>
<evidence type="ECO:0000256" key="1">
    <source>
        <dbReference type="SAM" id="Coils"/>
    </source>
</evidence>
<evidence type="ECO:0000313" key="4">
    <source>
        <dbReference type="Proteomes" id="UP000612585"/>
    </source>
</evidence>
<comment type="caution">
    <text evidence="3">The sequence shown here is derived from an EMBL/GenBank/DDBJ whole genome shotgun (WGS) entry which is preliminary data.</text>
</comment>
<gene>
    <name evidence="3" type="ORF">Vau01_066010</name>
</gene>
<name>A0A8J3ZCC4_9ACTN</name>
<accession>A0A8J3ZCC4</accession>
<dbReference type="RefSeq" id="WP_204000746.1">
    <property type="nucleotide sequence ID" value="NZ_BOPG01000044.1"/>
</dbReference>
<feature type="transmembrane region" description="Helical" evidence="2">
    <location>
        <begin position="42"/>
        <end position="63"/>
    </location>
</feature>
<evidence type="ECO:0000313" key="3">
    <source>
        <dbReference type="EMBL" id="GIJ59085.1"/>
    </source>
</evidence>
<dbReference type="Proteomes" id="UP000612585">
    <property type="component" value="Unassembled WGS sequence"/>
</dbReference>
<reference evidence="3" key="1">
    <citation type="submission" date="2021-01" db="EMBL/GenBank/DDBJ databases">
        <title>Whole genome shotgun sequence of Virgisporangium aurantiacum NBRC 16421.</title>
        <authorList>
            <person name="Komaki H."/>
            <person name="Tamura T."/>
        </authorList>
    </citation>
    <scope>NUCLEOTIDE SEQUENCE</scope>
    <source>
        <strain evidence="3">NBRC 16421</strain>
    </source>
</reference>
<feature type="transmembrane region" description="Helical" evidence="2">
    <location>
        <begin position="111"/>
        <end position="135"/>
    </location>
</feature>
<feature type="transmembrane region" description="Helical" evidence="2">
    <location>
        <begin position="159"/>
        <end position="183"/>
    </location>
</feature>
<keyword evidence="1" id="KW-0175">Coiled coil</keyword>
<proteinExistence type="predicted"/>
<keyword evidence="2" id="KW-1133">Transmembrane helix</keyword>
<evidence type="ECO:0000256" key="2">
    <source>
        <dbReference type="SAM" id="Phobius"/>
    </source>
</evidence>
<protein>
    <submittedName>
        <fullName evidence="3">Uncharacterized protein</fullName>
    </submittedName>
</protein>
<feature type="coiled-coil region" evidence="1">
    <location>
        <begin position="191"/>
        <end position="232"/>
    </location>
</feature>
<keyword evidence="4" id="KW-1185">Reference proteome</keyword>
<organism evidence="3 4">
    <name type="scientific">Virgisporangium aurantiacum</name>
    <dbReference type="NCBI Taxonomy" id="175570"/>
    <lineage>
        <taxon>Bacteria</taxon>
        <taxon>Bacillati</taxon>
        <taxon>Actinomycetota</taxon>
        <taxon>Actinomycetes</taxon>
        <taxon>Micromonosporales</taxon>
        <taxon>Micromonosporaceae</taxon>
        <taxon>Virgisporangium</taxon>
    </lineage>
</organism>
<sequence>MIHRTVPRPRLVLDDLVDRRSSDRRASETRYLTAARVAGRSFAAPVHVLVLMVAAGADVAAFYDVLANHTNLPVHMLYLLVAGFTAITLSLAHSIGAGYRDRVDGAPDHRAALLWFAAGGWLVLGAAAFAIRLVLTGPAPAANSTFGAAPSTVDSNEGLAMALLFAALYVGTGIAAALGAFVLHNSIGRAVVAASRRIRGLRRTLSRHERRHERLEAELRRLEAERFRVDQAHEAARLGRIAMGDELKQYVRMRIAQVLNDASATDAMFEPDRYPFRSSPLREDDAT</sequence>
<dbReference type="AlphaFoldDB" id="A0A8J3ZCC4"/>
<feature type="transmembrane region" description="Helical" evidence="2">
    <location>
        <begin position="75"/>
        <end position="99"/>
    </location>
</feature>
<keyword evidence="2" id="KW-0812">Transmembrane</keyword>